<feature type="repeat" description="WD" evidence="4">
    <location>
        <begin position="282"/>
        <end position="317"/>
    </location>
</feature>
<gene>
    <name evidence="6" type="ORF">BDK51DRAFT_27304</name>
</gene>
<reference evidence="7" key="1">
    <citation type="journal article" date="2018" name="Nat. Microbiol.">
        <title>Leveraging single-cell genomics to expand the fungal tree of life.</title>
        <authorList>
            <person name="Ahrendt S.R."/>
            <person name="Quandt C.A."/>
            <person name="Ciobanu D."/>
            <person name="Clum A."/>
            <person name="Salamov A."/>
            <person name="Andreopoulos B."/>
            <person name="Cheng J.F."/>
            <person name="Woyke T."/>
            <person name="Pelin A."/>
            <person name="Henrissat B."/>
            <person name="Reynolds N.K."/>
            <person name="Benny G.L."/>
            <person name="Smith M.E."/>
            <person name="James T.Y."/>
            <person name="Grigoriev I.V."/>
        </authorList>
    </citation>
    <scope>NUCLEOTIDE SEQUENCE [LARGE SCALE GENOMIC DNA]</scope>
</reference>
<keyword evidence="7" id="KW-1185">Reference proteome</keyword>
<organism evidence="6 7">
    <name type="scientific">Blyttiomyces helicus</name>
    <dbReference type="NCBI Taxonomy" id="388810"/>
    <lineage>
        <taxon>Eukaryota</taxon>
        <taxon>Fungi</taxon>
        <taxon>Fungi incertae sedis</taxon>
        <taxon>Chytridiomycota</taxon>
        <taxon>Chytridiomycota incertae sedis</taxon>
        <taxon>Chytridiomycetes</taxon>
        <taxon>Chytridiomycetes incertae sedis</taxon>
        <taxon>Blyttiomyces</taxon>
    </lineage>
</organism>
<dbReference type="SMART" id="SM00320">
    <property type="entry name" value="WD40"/>
    <property type="match status" value="4"/>
</dbReference>
<evidence type="ECO:0000313" key="7">
    <source>
        <dbReference type="Proteomes" id="UP000269721"/>
    </source>
</evidence>
<dbReference type="SUPFAM" id="SSF50978">
    <property type="entry name" value="WD40 repeat-like"/>
    <property type="match status" value="1"/>
</dbReference>
<evidence type="ECO:0000256" key="2">
    <source>
        <dbReference type="ARBA" id="ARBA00022574"/>
    </source>
</evidence>
<dbReference type="OrthoDB" id="361494at2759"/>
<dbReference type="Proteomes" id="UP000269721">
    <property type="component" value="Unassembled WGS sequence"/>
</dbReference>
<evidence type="ECO:0000256" key="4">
    <source>
        <dbReference type="PROSITE-ProRule" id="PRU00221"/>
    </source>
</evidence>
<keyword evidence="2 4" id="KW-0853">WD repeat</keyword>
<dbReference type="PROSITE" id="PS00678">
    <property type="entry name" value="WD_REPEATS_1"/>
    <property type="match status" value="1"/>
</dbReference>
<dbReference type="AlphaFoldDB" id="A0A4P9WDF0"/>
<dbReference type="Pfam" id="PF00400">
    <property type="entry name" value="WD40"/>
    <property type="match status" value="1"/>
</dbReference>
<evidence type="ECO:0000256" key="1">
    <source>
        <dbReference type="ARBA" id="ARBA00005672"/>
    </source>
</evidence>
<sequence>MTSPVSVVSPLSISAGPPSVSVLAIPRDAWRRTLVLSAKRLNERILDTASVTVPDTTKWTTCADAVDGTSLVMVGSAASSNNLFVAENMAPNKFAVEDSSSPPPSLALRSAFTAPHPIHHLSISGDRLATAGPNGRVQLFKLDLAELNQKGCGLAHLGDYAIGSTKLEDLRLSPPGTMIRSVCMNYIEFAPTSPFRAEGVAPKAASKLLAIDGRSVCLFDLETAKVYSKATVGHDMLRAASWSPHPPDNALICAGGVDSHLRIIDSRIFGNDSGNGVVWRVDHAHNGSITTAKFNPFVPYWIASTGEDAVVKVWDIRFQSHPVARVDGHSFSIQSFAWSNTHCEMFSTGTSDRVWRAWSLSADVTTARVPRSDIFFGCPGSEWSDDVTEEPVVGAKLIGECMTGYSASIVSVIASPSHADTYYTLSAVGEIMSHTIRDELLEKIAPHSYPEIGASCEHEVERAIFCRDLAAAYRGCLAASRAARAEGRLTAPAEKELIDLCISRPPVDPDAWTPAEAPADIDGSDRFRRDLAGLVEHLPPRFAEFSTWYNMVKPKDRLEFELLVLRYSLLQDALKGISDTVIKAEKMMCKGMQIDSTFLDGNALKLVIETLIPTDYPKALSLGVKLGDIVEDTPSRSPKELIPLVTTLLFPTVFEADRWLQLDPPAAGTDPKATLSWRGLPARLARLRERVAQGYDSGLPGEAEQTVEPSGKEPEKSSTRAVASKGAPAKDLDALRAEALLQRAIAPGALLGMVRLEIRLSKLIANPSDKTDEDIVQAMQLPVEPDSTPSPDSGTPRRPALIPFEPTISSFALRLYLDALLGTKRFETYFASCFNIIS</sequence>
<feature type="region of interest" description="Disordered" evidence="5">
    <location>
        <begin position="695"/>
        <end position="728"/>
    </location>
</feature>
<keyword evidence="3" id="KW-0677">Repeat</keyword>
<dbReference type="Gene3D" id="2.130.10.10">
    <property type="entry name" value="YVTN repeat-like/Quinoprotein amine dehydrogenase"/>
    <property type="match status" value="1"/>
</dbReference>
<name>A0A4P9WDF0_9FUNG</name>
<feature type="repeat" description="WD" evidence="4">
    <location>
        <begin position="326"/>
        <end position="368"/>
    </location>
</feature>
<evidence type="ECO:0000313" key="6">
    <source>
        <dbReference type="EMBL" id="RKO88376.1"/>
    </source>
</evidence>
<accession>A0A4P9WDF0</accession>
<dbReference type="InterPro" id="IPR019775">
    <property type="entry name" value="WD40_repeat_CS"/>
</dbReference>
<dbReference type="EMBL" id="KZ996758">
    <property type="protein sequence ID" value="RKO88376.1"/>
    <property type="molecule type" value="Genomic_DNA"/>
</dbReference>
<comment type="similarity">
    <text evidence="1">Belongs to the WD repeat EIPR1 family.</text>
</comment>
<dbReference type="PROSITE" id="PS50294">
    <property type="entry name" value="WD_REPEATS_REGION"/>
    <property type="match status" value="1"/>
</dbReference>
<dbReference type="InterPro" id="IPR040323">
    <property type="entry name" value="EIPR1"/>
</dbReference>
<evidence type="ECO:0000256" key="3">
    <source>
        <dbReference type="ARBA" id="ARBA00022737"/>
    </source>
</evidence>
<protein>
    <submittedName>
        <fullName evidence="6">Uncharacterized protein</fullName>
    </submittedName>
</protein>
<dbReference type="GO" id="GO:0016567">
    <property type="term" value="P:protein ubiquitination"/>
    <property type="evidence" value="ECO:0007669"/>
    <property type="project" value="TreeGrafter"/>
</dbReference>
<dbReference type="PANTHER" id="PTHR14205">
    <property type="entry name" value="WD-REPEAT PROTEIN"/>
    <property type="match status" value="1"/>
</dbReference>
<dbReference type="InterPro" id="IPR015943">
    <property type="entry name" value="WD40/YVTN_repeat-like_dom_sf"/>
</dbReference>
<dbReference type="InterPro" id="IPR001680">
    <property type="entry name" value="WD40_rpt"/>
</dbReference>
<dbReference type="InterPro" id="IPR036322">
    <property type="entry name" value="WD40_repeat_dom_sf"/>
</dbReference>
<evidence type="ECO:0000256" key="5">
    <source>
        <dbReference type="SAM" id="MobiDB-lite"/>
    </source>
</evidence>
<dbReference type="PROSITE" id="PS50082">
    <property type="entry name" value="WD_REPEATS_2"/>
    <property type="match status" value="2"/>
</dbReference>
<dbReference type="PANTHER" id="PTHR14205:SF15">
    <property type="entry name" value="EARP AND GARP COMPLEX-INTERACTING PROTEIN 1"/>
    <property type="match status" value="1"/>
</dbReference>
<feature type="non-terminal residue" evidence="6">
    <location>
        <position position="838"/>
    </location>
</feature>
<proteinExistence type="inferred from homology"/>